<proteinExistence type="predicted"/>
<evidence type="ECO:0000256" key="1">
    <source>
        <dbReference type="SAM" id="Phobius"/>
    </source>
</evidence>
<name>A0AA38PRS6_9AGAR</name>
<dbReference type="PANTHER" id="PTHR40465">
    <property type="entry name" value="CHROMOSOME 1, WHOLE GENOME SHOTGUN SEQUENCE"/>
    <property type="match status" value="1"/>
</dbReference>
<keyword evidence="1" id="KW-1133">Transmembrane helix</keyword>
<feature type="transmembrane region" description="Helical" evidence="1">
    <location>
        <begin position="110"/>
        <end position="134"/>
    </location>
</feature>
<dbReference type="EMBL" id="MU802227">
    <property type="protein sequence ID" value="KAJ3980090.1"/>
    <property type="molecule type" value="Genomic_DNA"/>
</dbReference>
<organism evidence="3 4">
    <name type="scientific">Lentinula detonsa</name>
    <dbReference type="NCBI Taxonomy" id="2804962"/>
    <lineage>
        <taxon>Eukaryota</taxon>
        <taxon>Fungi</taxon>
        <taxon>Dikarya</taxon>
        <taxon>Basidiomycota</taxon>
        <taxon>Agaricomycotina</taxon>
        <taxon>Agaricomycetes</taxon>
        <taxon>Agaricomycetidae</taxon>
        <taxon>Agaricales</taxon>
        <taxon>Marasmiineae</taxon>
        <taxon>Omphalotaceae</taxon>
        <taxon>Lentinula</taxon>
    </lineage>
</organism>
<dbReference type="Proteomes" id="UP001163850">
    <property type="component" value="Unassembled WGS sequence"/>
</dbReference>
<reference evidence="3" key="1">
    <citation type="submission" date="2022-08" db="EMBL/GenBank/DDBJ databases">
        <authorList>
            <consortium name="DOE Joint Genome Institute"/>
            <person name="Min B."/>
            <person name="Riley R."/>
            <person name="Sierra-Patev S."/>
            <person name="Naranjo-Ortiz M."/>
            <person name="Looney B."/>
            <person name="Konkel Z."/>
            <person name="Slot J.C."/>
            <person name="Sakamoto Y."/>
            <person name="Steenwyk J.L."/>
            <person name="Rokas A."/>
            <person name="Carro J."/>
            <person name="Camarero S."/>
            <person name="Ferreira P."/>
            <person name="Molpeceres G."/>
            <person name="Ruiz-Duenas F.J."/>
            <person name="Serrano A."/>
            <person name="Henrissat B."/>
            <person name="Drula E."/>
            <person name="Hughes K.W."/>
            <person name="Mata J.L."/>
            <person name="Ishikawa N.K."/>
            <person name="Vargas-Isla R."/>
            <person name="Ushijima S."/>
            <person name="Smith C.A."/>
            <person name="Ahrendt S."/>
            <person name="Andreopoulos W."/>
            <person name="He G."/>
            <person name="Labutti K."/>
            <person name="Lipzen A."/>
            <person name="Ng V."/>
            <person name="Sandor L."/>
            <person name="Barry K."/>
            <person name="Martinez A.T."/>
            <person name="Xiao Y."/>
            <person name="Gibbons J.G."/>
            <person name="Terashima K."/>
            <person name="Hibbett D.S."/>
            <person name="Grigoriev I.V."/>
        </authorList>
    </citation>
    <scope>NUCLEOTIDE SEQUENCE</scope>
    <source>
        <strain evidence="3">TFB7829</strain>
    </source>
</reference>
<feature type="transmembrane region" description="Helical" evidence="1">
    <location>
        <begin position="146"/>
        <end position="169"/>
    </location>
</feature>
<feature type="transmembrane region" description="Helical" evidence="1">
    <location>
        <begin position="220"/>
        <end position="243"/>
    </location>
</feature>
<dbReference type="Pfam" id="PF20152">
    <property type="entry name" value="DUF6534"/>
    <property type="match status" value="1"/>
</dbReference>
<evidence type="ECO:0000259" key="2">
    <source>
        <dbReference type="Pfam" id="PF20152"/>
    </source>
</evidence>
<feature type="transmembrane region" description="Helical" evidence="1">
    <location>
        <begin position="263"/>
        <end position="285"/>
    </location>
</feature>
<feature type="transmembrane region" description="Helical" evidence="1">
    <location>
        <begin position="181"/>
        <end position="208"/>
    </location>
</feature>
<sequence>MQFAPTDLLDEVNLEPPTKVLRIHNASAFDLMLWQLHWPKDATYTQVEECFESCVSLIFTSLQNMAASMNTTFGMLFDAVVIGAALYGAGCVQGYMYYRKQQSDPWYLKSLVGFILICDTLQVGILTACVYQYIILNFAHEEILAVMLDTLIIEIFFSDAIALAVQMFYCWRIWRLSQGSYLVVIPLVLLSWAAFVSLLVYSCLSLQFETFEELTTLKNLSMTCNILAAVSDVMISSAMVLFLQKAKSTHKRTNSMLNRLIIFTFNTGLPVSFCALWACISINAWPTTFVYMFFFLLQGRLYTNSLLVSLNSRNYIKKGNVLTETGTSYVMRPYNDSRGNAELSGLHSSRNSKVSNSQDGTGIAIRIETTRHTDIEFAEDLETSKIEV</sequence>
<evidence type="ECO:0000313" key="4">
    <source>
        <dbReference type="Proteomes" id="UP001163850"/>
    </source>
</evidence>
<keyword evidence="1" id="KW-0812">Transmembrane</keyword>
<dbReference type="InterPro" id="IPR045339">
    <property type="entry name" value="DUF6534"/>
</dbReference>
<gene>
    <name evidence="3" type="ORF">F5890DRAFT_777355</name>
</gene>
<evidence type="ECO:0000313" key="3">
    <source>
        <dbReference type="EMBL" id="KAJ3980090.1"/>
    </source>
</evidence>
<feature type="domain" description="DUF6534" evidence="2">
    <location>
        <begin position="228"/>
        <end position="315"/>
    </location>
</feature>
<feature type="transmembrane region" description="Helical" evidence="1">
    <location>
        <begin position="75"/>
        <end position="98"/>
    </location>
</feature>
<dbReference type="PANTHER" id="PTHR40465:SF1">
    <property type="entry name" value="DUF6534 DOMAIN-CONTAINING PROTEIN"/>
    <property type="match status" value="1"/>
</dbReference>
<accession>A0AA38PRS6</accession>
<dbReference type="AlphaFoldDB" id="A0AA38PRS6"/>
<keyword evidence="1" id="KW-0472">Membrane</keyword>
<comment type="caution">
    <text evidence="3">The sequence shown here is derived from an EMBL/GenBank/DDBJ whole genome shotgun (WGS) entry which is preliminary data.</text>
</comment>
<protein>
    <recommendedName>
        <fullName evidence="2">DUF6534 domain-containing protein</fullName>
    </recommendedName>
</protein>
<feature type="transmembrane region" description="Helical" evidence="1">
    <location>
        <begin position="291"/>
        <end position="310"/>
    </location>
</feature>